<name>A0ABS3L8Q4_9ENTE</name>
<dbReference type="InterPro" id="IPR046582">
    <property type="entry name" value="DUF6630"/>
</dbReference>
<dbReference type="Proteomes" id="UP000664601">
    <property type="component" value="Unassembled WGS sequence"/>
</dbReference>
<protein>
    <recommendedName>
        <fullName evidence="1">DUF6630 domain-containing protein</fullName>
    </recommendedName>
</protein>
<dbReference type="RefSeq" id="WP_207672917.1">
    <property type="nucleotide sequence ID" value="NZ_JAFREM010000012.1"/>
</dbReference>
<feature type="domain" description="DUF6630" evidence="1">
    <location>
        <begin position="29"/>
        <end position="186"/>
    </location>
</feature>
<accession>A0ABS3L8Q4</accession>
<reference evidence="2 3" key="1">
    <citation type="submission" date="2021-03" db="EMBL/GenBank/DDBJ databases">
        <title>Enterococcal diversity collection.</title>
        <authorList>
            <person name="Gilmore M.S."/>
            <person name="Schwartzman J."/>
            <person name="Van Tyne D."/>
            <person name="Martin M."/>
            <person name="Earl A.M."/>
            <person name="Manson A.L."/>
            <person name="Straub T."/>
            <person name="Salamzade R."/>
            <person name="Saavedra J."/>
            <person name="Lebreton F."/>
            <person name="Prichula J."/>
            <person name="Schaufler K."/>
            <person name="Gaca A."/>
            <person name="Sgardioli B."/>
            <person name="Wagenaar J."/>
            <person name="Strong T."/>
        </authorList>
    </citation>
    <scope>NUCLEOTIDE SEQUENCE [LARGE SCALE GENOMIC DNA]</scope>
    <source>
        <strain evidence="2 3">669A</strain>
    </source>
</reference>
<sequence>MGLFDWLKKEKIIESEDVSEPKQIDYHPLIEVAKIITQNHGEAVEVIRLLVENPQKFEELHYDWVQAMGLSPAHHPDILAAYWLTGYDSPHDFGAYIDWKEATEDILWNLEPSIKKKNYPLDLSDITFTGEEFTDEALENIKQFLEDKGFTLICWDTDSDSYHLFMVELTEVNQLVALGQKMEVRFYNKFT</sequence>
<dbReference type="Pfam" id="PF20335">
    <property type="entry name" value="DUF6630"/>
    <property type="match status" value="1"/>
</dbReference>
<gene>
    <name evidence="2" type="ORF">JZO70_07435</name>
</gene>
<evidence type="ECO:0000313" key="2">
    <source>
        <dbReference type="EMBL" id="MBO1305987.1"/>
    </source>
</evidence>
<dbReference type="EMBL" id="JAFREM010000012">
    <property type="protein sequence ID" value="MBO1305987.1"/>
    <property type="molecule type" value="Genomic_DNA"/>
</dbReference>
<proteinExistence type="predicted"/>
<evidence type="ECO:0000313" key="3">
    <source>
        <dbReference type="Proteomes" id="UP000664601"/>
    </source>
</evidence>
<comment type="caution">
    <text evidence="2">The sequence shown here is derived from an EMBL/GenBank/DDBJ whole genome shotgun (WGS) entry which is preliminary data.</text>
</comment>
<evidence type="ECO:0000259" key="1">
    <source>
        <dbReference type="Pfam" id="PF20335"/>
    </source>
</evidence>
<organism evidence="2 3">
    <name type="scientific">Candidatus Enterococcus moelleringii</name>
    <dbReference type="NCBI Taxonomy" id="2815325"/>
    <lineage>
        <taxon>Bacteria</taxon>
        <taxon>Bacillati</taxon>
        <taxon>Bacillota</taxon>
        <taxon>Bacilli</taxon>
        <taxon>Lactobacillales</taxon>
        <taxon>Enterococcaceae</taxon>
        <taxon>Enterococcus</taxon>
    </lineage>
</organism>
<keyword evidence="3" id="KW-1185">Reference proteome</keyword>